<dbReference type="PANTHER" id="PTHR33331:SF13">
    <property type="entry name" value="COILED-COIL DOMAIN CONTAINING 162"/>
    <property type="match status" value="1"/>
</dbReference>
<feature type="compositionally biased region" description="Polar residues" evidence="1">
    <location>
        <begin position="746"/>
        <end position="755"/>
    </location>
</feature>
<feature type="region of interest" description="Disordered" evidence="1">
    <location>
        <begin position="625"/>
        <end position="651"/>
    </location>
</feature>
<dbReference type="Proteomes" id="UP001152622">
    <property type="component" value="Chromosome 7"/>
</dbReference>
<comment type="caution">
    <text evidence="2">The sequence shown here is derived from an EMBL/GenBank/DDBJ whole genome shotgun (WGS) entry which is preliminary data.</text>
</comment>
<evidence type="ECO:0000256" key="1">
    <source>
        <dbReference type="SAM" id="MobiDB-lite"/>
    </source>
</evidence>
<evidence type="ECO:0000313" key="2">
    <source>
        <dbReference type="EMBL" id="KAJ8353263.1"/>
    </source>
</evidence>
<feature type="compositionally biased region" description="Basic residues" evidence="1">
    <location>
        <begin position="756"/>
        <end position="765"/>
    </location>
</feature>
<organism evidence="2 3">
    <name type="scientific">Synaphobranchus kaupii</name>
    <name type="common">Kaup's arrowtooth eel</name>
    <dbReference type="NCBI Taxonomy" id="118154"/>
    <lineage>
        <taxon>Eukaryota</taxon>
        <taxon>Metazoa</taxon>
        <taxon>Chordata</taxon>
        <taxon>Craniata</taxon>
        <taxon>Vertebrata</taxon>
        <taxon>Euteleostomi</taxon>
        <taxon>Actinopterygii</taxon>
        <taxon>Neopterygii</taxon>
        <taxon>Teleostei</taxon>
        <taxon>Anguilliformes</taxon>
        <taxon>Synaphobranchidae</taxon>
        <taxon>Synaphobranchus</taxon>
    </lineage>
</organism>
<evidence type="ECO:0000313" key="3">
    <source>
        <dbReference type="Proteomes" id="UP001152622"/>
    </source>
</evidence>
<gene>
    <name evidence="2" type="ORF">SKAU_G00208300</name>
</gene>
<feature type="compositionally biased region" description="Basic and acidic residues" evidence="1">
    <location>
        <begin position="592"/>
        <end position="608"/>
    </location>
</feature>
<proteinExistence type="predicted"/>
<feature type="region of interest" description="Disordered" evidence="1">
    <location>
        <begin position="736"/>
        <end position="765"/>
    </location>
</feature>
<name>A0A9Q1F8V3_SYNKA</name>
<keyword evidence="3" id="KW-1185">Reference proteome</keyword>
<protein>
    <recommendedName>
        <fullName evidence="4">Coiled-coil domain-containing protein 162-like</fullName>
    </recommendedName>
</protein>
<accession>A0A9Q1F8V3</accession>
<dbReference type="InterPro" id="IPR040401">
    <property type="entry name" value="CCDC162"/>
</dbReference>
<dbReference type="OrthoDB" id="76966at2759"/>
<dbReference type="PANTHER" id="PTHR33331">
    <property type="entry name" value="COILED-COIL DOMAIN-CONTAINING PROTEIN 162"/>
    <property type="match status" value="1"/>
</dbReference>
<feature type="region of interest" description="Disordered" evidence="1">
    <location>
        <begin position="587"/>
        <end position="608"/>
    </location>
</feature>
<sequence length="765" mass="87219">MGHALPMLSDSVSSSVYGSQLPLPQPLEPHCPQAQRLFPWRCFLAQHGAFPLAICNGLPIEYCMELCFSGLSDRSRKVAIGEILAVPLLMEDVLSCEQDAVPFQLCSSDDSTPRKGKEVGGCDSEMEGDGSVKAVGCLSAPHRDPLQVYIALKSFLMLWKQLEVFKESWGQQQLGMEQINTPTLYKQFSKLYRTEIVYPSMRALARQLGREGEYRLPLTDNQPIPPPVGASEADIKAQQLHRLLECTEGDMIMAMQRRMARELNLVISERARQDTGLPTELWKRCSMQHIFSPERPQIMENFIQQLMEGGEETEGTVTFSRGHLQASLTALACAVMGRERNCFQAYSLFYEHVLQQESQLLYHREQDIKALEVSQRPICGAENQVAELCRGIMMEITALRTRLVHMEEDRRGLQQKLNSKHQHHYDSLVRQLFSSCIQLKARLDEYHVRMERDVTQLVSKVRKEAVDSIARLRRRFGSTEDEEALTETLSKHSDLQSLQEENSQLEGLVCKLRALDQWKKSISDVKLSSQLHHCRQEAFLLQKEKATVKLMSEEEVGTLQQELEVARRALMQCQAEYSSARRLLKKQGQQLRESEHRQVQEERGRQQRDALRSLSLQQLQEEVSSREQQLRSLSTQMEQSSRDSQLQRLHSHQEIKRVRGQLLQERSLKLDAFQQVDELQSQVYNTEAALSGSGTHQGRSDKHHSMTCSATSIRSTVGGSPWCSLPAAHLSCDLVREGHQDDSSSEQETQPSTVRKCNKTRIQRP</sequence>
<feature type="compositionally biased region" description="Polar residues" evidence="1">
    <location>
        <begin position="633"/>
        <end position="648"/>
    </location>
</feature>
<dbReference type="EMBL" id="JAINUF010000007">
    <property type="protein sequence ID" value="KAJ8353263.1"/>
    <property type="molecule type" value="Genomic_DNA"/>
</dbReference>
<evidence type="ECO:0008006" key="4">
    <source>
        <dbReference type="Google" id="ProtNLM"/>
    </source>
</evidence>
<reference evidence="2" key="1">
    <citation type="journal article" date="2023" name="Science">
        <title>Genome structures resolve the early diversification of teleost fishes.</title>
        <authorList>
            <person name="Parey E."/>
            <person name="Louis A."/>
            <person name="Montfort J."/>
            <person name="Bouchez O."/>
            <person name="Roques C."/>
            <person name="Iampietro C."/>
            <person name="Lluch J."/>
            <person name="Castinel A."/>
            <person name="Donnadieu C."/>
            <person name="Desvignes T."/>
            <person name="Floi Bucao C."/>
            <person name="Jouanno E."/>
            <person name="Wen M."/>
            <person name="Mejri S."/>
            <person name="Dirks R."/>
            <person name="Jansen H."/>
            <person name="Henkel C."/>
            <person name="Chen W.J."/>
            <person name="Zahm M."/>
            <person name="Cabau C."/>
            <person name="Klopp C."/>
            <person name="Thompson A.W."/>
            <person name="Robinson-Rechavi M."/>
            <person name="Braasch I."/>
            <person name="Lecointre G."/>
            <person name="Bobe J."/>
            <person name="Postlethwait J.H."/>
            <person name="Berthelot C."/>
            <person name="Roest Crollius H."/>
            <person name="Guiguen Y."/>
        </authorList>
    </citation>
    <scope>NUCLEOTIDE SEQUENCE</scope>
    <source>
        <strain evidence="2">WJC10195</strain>
    </source>
</reference>
<dbReference type="AlphaFoldDB" id="A0A9Q1F8V3"/>